<dbReference type="AlphaFoldDB" id="A0A6Q2WZN9"/>
<dbReference type="PANTHER" id="PTHR11738:SF186">
    <property type="entry name" value="OSTEOCLAST-ASSOCIATED IMMUNOGLOBULIN-LIKE RECEPTOR"/>
    <property type="match status" value="1"/>
</dbReference>
<proteinExistence type="predicted"/>
<evidence type="ECO:0000259" key="3">
    <source>
        <dbReference type="PROSITE" id="PS50835"/>
    </source>
</evidence>
<keyword evidence="5" id="KW-1185">Reference proteome</keyword>
<evidence type="ECO:0000313" key="4">
    <source>
        <dbReference type="Ensembl" id="ENSELUP00000046256.2"/>
    </source>
</evidence>
<dbReference type="GeneTree" id="ENSGT00990000204173"/>
<dbReference type="GO" id="GO:0007166">
    <property type="term" value="P:cell surface receptor signaling pathway"/>
    <property type="evidence" value="ECO:0007669"/>
    <property type="project" value="UniProtKB-ARBA"/>
</dbReference>
<reference evidence="4" key="2">
    <citation type="submission" date="2020-02" db="EMBL/GenBank/DDBJ databases">
        <title>Esox lucius (northern pike) genome, fEsoLuc1, primary haplotype.</title>
        <authorList>
            <person name="Myers G."/>
            <person name="Karagic N."/>
            <person name="Meyer A."/>
            <person name="Pippel M."/>
            <person name="Reichard M."/>
            <person name="Winkler S."/>
            <person name="Tracey A."/>
            <person name="Sims Y."/>
            <person name="Howe K."/>
            <person name="Rhie A."/>
            <person name="Formenti G."/>
            <person name="Durbin R."/>
            <person name="Fedrigo O."/>
            <person name="Jarvis E.D."/>
        </authorList>
    </citation>
    <scope>NUCLEOTIDE SEQUENCE [LARGE SCALE GENOMIC DNA]</scope>
</reference>
<dbReference type="Gene3D" id="2.60.40.10">
    <property type="entry name" value="Immunoglobulins"/>
    <property type="match status" value="2"/>
</dbReference>
<dbReference type="Proteomes" id="UP000265140">
    <property type="component" value="Chromosome 11"/>
</dbReference>
<reference evidence="4" key="4">
    <citation type="submission" date="2025-09" db="UniProtKB">
        <authorList>
            <consortium name="Ensembl"/>
        </authorList>
    </citation>
    <scope>IDENTIFICATION</scope>
</reference>
<protein>
    <recommendedName>
        <fullName evidence="3">Ig-like domain-containing protein</fullName>
    </recommendedName>
</protein>
<reference evidence="5" key="1">
    <citation type="journal article" date="2014" name="PLoS ONE">
        <title>The genome and linkage map of the northern pike (Esox lucius): conserved synteny revealed between the salmonid sister group and the Neoteleostei.</title>
        <authorList>
            <person name="Rondeau E.B."/>
            <person name="Minkley D.R."/>
            <person name="Leong J.S."/>
            <person name="Messmer A.M."/>
            <person name="Jantzen J.R."/>
            <person name="von Schalburg K.R."/>
            <person name="Lemon C."/>
            <person name="Bird N.H."/>
            <person name="Koop B.F."/>
        </authorList>
    </citation>
    <scope>NUCLEOTIDE SEQUENCE</scope>
</reference>
<evidence type="ECO:0000256" key="2">
    <source>
        <dbReference type="ARBA" id="ARBA00023319"/>
    </source>
</evidence>
<dbReference type="InterPro" id="IPR050412">
    <property type="entry name" value="Ig-like_Receptors_ImmuneReg"/>
</dbReference>
<sequence length="210" mass="23157">SDILHGEQVQLTCNLPTLIPCNAVEFIFNLNGDFVMNVTVGSSQSRVMLTQFKMDASHQGRYSCLYRTTSNGQAVSSPYSNSTEVVLLHPKISLSVSNVSMFWGSKGPKVTRGHSFSITCSIQPRYPGGLFHLDFSGSNRTETKPAVNHSASFHFPFAEYKHEGNYRCSYEVNVSTWALGSAKSNLTVTIRGKITQALPKSCTKSILYET</sequence>
<evidence type="ECO:0000313" key="5">
    <source>
        <dbReference type="Proteomes" id="UP000265140"/>
    </source>
</evidence>
<reference evidence="4" key="3">
    <citation type="submission" date="2025-08" db="UniProtKB">
        <authorList>
            <consortium name="Ensembl"/>
        </authorList>
    </citation>
    <scope>IDENTIFICATION</scope>
</reference>
<dbReference type="SUPFAM" id="SSF48726">
    <property type="entry name" value="Immunoglobulin"/>
    <property type="match status" value="2"/>
</dbReference>
<dbReference type="InterPro" id="IPR013151">
    <property type="entry name" value="Immunoglobulin_dom"/>
</dbReference>
<keyword evidence="2" id="KW-0393">Immunoglobulin domain</keyword>
<dbReference type="PANTHER" id="PTHR11738">
    <property type="entry name" value="MHC CLASS I NK CELL RECEPTOR"/>
    <property type="match status" value="1"/>
</dbReference>
<dbReference type="InterPro" id="IPR007110">
    <property type="entry name" value="Ig-like_dom"/>
</dbReference>
<dbReference type="PROSITE" id="PS50835">
    <property type="entry name" value="IG_LIKE"/>
    <property type="match status" value="1"/>
</dbReference>
<dbReference type="InterPro" id="IPR013783">
    <property type="entry name" value="Ig-like_fold"/>
</dbReference>
<dbReference type="Bgee" id="ENSELUG00000013984">
    <property type="expression patterns" value="Expressed in head kidney and 10 other cell types or tissues"/>
</dbReference>
<dbReference type="Ensembl" id="ENSELUT00000059336.2">
    <property type="protein sequence ID" value="ENSELUP00000046256.2"/>
    <property type="gene ID" value="ENSELUG00000013984.3"/>
</dbReference>
<accession>A0A6Q2WZN9</accession>
<feature type="domain" description="Ig-like" evidence="3">
    <location>
        <begin position="1"/>
        <end position="80"/>
    </location>
</feature>
<name>A0A6Q2WZN9_ESOLU</name>
<dbReference type="InterPro" id="IPR036179">
    <property type="entry name" value="Ig-like_dom_sf"/>
</dbReference>
<dbReference type="GO" id="GO:0002764">
    <property type="term" value="P:immune response-regulating signaling pathway"/>
    <property type="evidence" value="ECO:0007669"/>
    <property type="project" value="TreeGrafter"/>
</dbReference>
<evidence type="ECO:0000256" key="1">
    <source>
        <dbReference type="ARBA" id="ARBA00023157"/>
    </source>
</evidence>
<keyword evidence="1" id="KW-1015">Disulfide bond</keyword>
<dbReference type="Pfam" id="PF00047">
    <property type="entry name" value="ig"/>
    <property type="match status" value="1"/>
</dbReference>
<organism evidence="4 5">
    <name type="scientific">Esox lucius</name>
    <name type="common">Northern pike</name>
    <dbReference type="NCBI Taxonomy" id="8010"/>
    <lineage>
        <taxon>Eukaryota</taxon>
        <taxon>Metazoa</taxon>
        <taxon>Chordata</taxon>
        <taxon>Craniata</taxon>
        <taxon>Vertebrata</taxon>
        <taxon>Euteleostomi</taxon>
        <taxon>Actinopterygii</taxon>
        <taxon>Neopterygii</taxon>
        <taxon>Teleostei</taxon>
        <taxon>Protacanthopterygii</taxon>
        <taxon>Esociformes</taxon>
        <taxon>Esocidae</taxon>
        <taxon>Esox</taxon>
    </lineage>
</organism>